<dbReference type="SUPFAM" id="SSF55048">
    <property type="entry name" value="Probable ACP-binding domain of malonyl-CoA ACP transacylase"/>
    <property type="match status" value="1"/>
</dbReference>
<evidence type="ECO:0000256" key="3">
    <source>
        <dbReference type="ARBA" id="ARBA00023315"/>
    </source>
</evidence>
<dbReference type="SUPFAM" id="SSF52151">
    <property type="entry name" value="FabD/lysophospholipase-like"/>
    <property type="match status" value="1"/>
</dbReference>
<dbReference type="PANTHER" id="PTHR42681:SF1">
    <property type="entry name" value="MALONYL-COA-ACYL CARRIER PROTEIN TRANSACYLASE, MITOCHONDRIAL"/>
    <property type="match status" value="1"/>
</dbReference>
<dbReference type="SMART" id="SM00827">
    <property type="entry name" value="PKS_AT"/>
    <property type="match status" value="1"/>
</dbReference>
<gene>
    <name evidence="6" type="ORF">UFOPK1506_00275</name>
</gene>
<evidence type="ECO:0000256" key="1">
    <source>
        <dbReference type="ARBA" id="ARBA00013258"/>
    </source>
</evidence>
<organism evidence="6">
    <name type="scientific">freshwater metagenome</name>
    <dbReference type="NCBI Taxonomy" id="449393"/>
    <lineage>
        <taxon>unclassified sequences</taxon>
        <taxon>metagenomes</taxon>
        <taxon>ecological metagenomes</taxon>
    </lineage>
</organism>
<reference evidence="6" key="1">
    <citation type="submission" date="2020-05" db="EMBL/GenBank/DDBJ databases">
        <authorList>
            <person name="Chiriac C."/>
            <person name="Salcher M."/>
            <person name="Ghai R."/>
            <person name="Kavagutti S V."/>
        </authorList>
    </citation>
    <scope>NUCLEOTIDE SEQUENCE</scope>
</reference>
<proteinExistence type="predicted"/>
<dbReference type="InterPro" id="IPR016035">
    <property type="entry name" value="Acyl_Trfase/lysoPLipase"/>
</dbReference>
<dbReference type="Gene3D" id="2.40.50.100">
    <property type="match status" value="1"/>
</dbReference>
<evidence type="ECO:0000313" key="6">
    <source>
        <dbReference type="EMBL" id="CAB4548387.1"/>
    </source>
</evidence>
<dbReference type="GO" id="GO:0004314">
    <property type="term" value="F:[acyl-carrier-protein] S-malonyltransferase activity"/>
    <property type="evidence" value="ECO:0007669"/>
    <property type="project" value="UniProtKB-EC"/>
</dbReference>
<dbReference type="GO" id="GO:0006633">
    <property type="term" value="P:fatty acid biosynthetic process"/>
    <property type="evidence" value="ECO:0007669"/>
    <property type="project" value="TreeGrafter"/>
</dbReference>
<evidence type="ECO:0000256" key="2">
    <source>
        <dbReference type="ARBA" id="ARBA00022679"/>
    </source>
</evidence>
<keyword evidence="2" id="KW-0808">Transferase</keyword>
<accession>A0A6J6CB56</accession>
<dbReference type="Pfam" id="PF00364">
    <property type="entry name" value="Biotin_lipoyl"/>
    <property type="match status" value="1"/>
</dbReference>
<dbReference type="CDD" id="cd06850">
    <property type="entry name" value="biotinyl_domain"/>
    <property type="match status" value="1"/>
</dbReference>
<dbReference type="EC" id="2.3.1.39" evidence="1"/>
<evidence type="ECO:0000256" key="4">
    <source>
        <dbReference type="ARBA" id="ARBA00048462"/>
    </source>
</evidence>
<sequence length="395" mass="41361">MLALVAPGQGAQTPGFLTPWLELPRAKDLLTWWGAVAGVDLLHLGTTADSEEIKATENAQPLLVSAGLLGALSLFPHPSDAFGKVGVVAGHSVGEFTAAAGARAITAESAMVLVRERGLAMAQASALVTSGMSALLGGEREVVIEAINKHHLIAANENGAGQIVAAGLLENLQALEANPPEGVRVRPLAVAGAFHTSYMESAHARLAQLARSVTVRDPRTKVLSNADGDVVHSGREILDRMVSQISQPVRWDLCMKSMSELGVTAVIEVPPAGTLVGLIKRALPGVETLALKTPEDIPAAMDIIARHGFPSELSDNPTWRMIVAPFSGKFTHTDIQVGDEVGAGRVIGKVSNRQESVDLLSDHGGIVIEFMVEDGDPVAPGQPIARLHPHGQGAH</sequence>
<dbReference type="AlphaFoldDB" id="A0A6J6CB56"/>
<protein>
    <recommendedName>
        <fullName evidence="1">[acyl-carrier-protein] S-malonyltransferase</fullName>
        <ecNumber evidence="1">2.3.1.39</ecNumber>
    </recommendedName>
</protein>
<dbReference type="InterPro" id="IPR011053">
    <property type="entry name" value="Single_hybrid_motif"/>
</dbReference>
<evidence type="ECO:0000259" key="5">
    <source>
        <dbReference type="SMART" id="SM00827"/>
    </source>
</evidence>
<dbReference type="InterPro" id="IPR050858">
    <property type="entry name" value="Mal-CoA-ACP_Trans/PKS_FabD"/>
</dbReference>
<dbReference type="PANTHER" id="PTHR42681">
    <property type="entry name" value="MALONYL-COA-ACYL CARRIER PROTEIN TRANSACYLASE, MITOCHONDRIAL"/>
    <property type="match status" value="1"/>
</dbReference>
<feature type="domain" description="Malonyl-CoA:ACP transacylase (MAT)" evidence="5">
    <location>
        <begin position="5"/>
        <end position="308"/>
    </location>
</feature>
<dbReference type="SUPFAM" id="SSF51230">
    <property type="entry name" value="Single hybrid motif"/>
    <property type="match status" value="1"/>
</dbReference>
<dbReference type="InterPro" id="IPR016036">
    <property type="entry name" value="Malonyl_transacylase_ACP-bd"/>
</dbReference>
<name>A0A6J6CB56_9ZZZZ</name>
<keyword evidence="3" id="KW-0012">Acyltransferase</keyword>
<dbReference type="InterPro" id="IPR001227">
    <property type="entry name" value="Ac_transferase_dom_sf"/>
</dbReference>
<dbReference type="InterPro" id="IPR014043">
    <property type="entry name" value="Acyl_transferase_dom"/>
</dbReference>
<dbReference type="Pfam" id="PF00698">
    <property type="entry name" value="Acyl_transf_1"/>
    <property type="match status" value="1"/>
</dbReference>
<comment type="catalytic activity">
    <reaction evidence="4">
        <text>holo-[ACP] + malonyl-CoA = malonyl-[ACP] + CoA</text>
        <dbReference type="Rhea" id="RHEA:41792"/>
        <dbReference type="Rhea" id="RHEA-COMP:9623"/>
        <dbReference type="Rhea" id="RHEA-COMP:9685"/>
        <dbReference type="ChEBI" id="CHEBI:57287"/>
        <dbReference type="ChEBI" id="CHEBI:57384"/>
        <dbReference type="ChEBI" id="CHEBI:64479"/>
        <dbReference type="ChEBI" id="CHEBI:78449"/>
        <dbReference type="EC" id="2.3.1.39"/>
    </reaction>
</comment>
<dbReference type="GO" id="GO:0005829">
    <property type="term" value="C:cytosol"/>
    <property type="evidence" value="ECO:0007669"/>
    <property type="project" value="TreeGrafter"/>
</dbReference>
<dbReference type="EMBL" id="CAEZSV010000030">
    <property type="protein sequence ID" value="CAB4548387.1"/>
    <property type="molecule type" value="Genomic_DNA"/>
</dbReference>
<dbReference type="Gene3D" id="3.30.70.250">
    <property type="entry name" value="Malonyl-CoA ACP transacylase, ACP-binding"/>
    <property type="match status" value="1"/>
</dbReference>
<dbReference type="InterPro" id="IPR000089">
    <property type="entry name" value="Biotin_lipoyl"/>
</dbReference>
<dbReference type="Gene3D" id="3.40.366.10">
    <property type="entry name" value="Malonyl-Coenzyme A Acyl Carrier Protein, domain 2"/>
    <property type="match status" value="1"/>
</dbReference>